<evidence type="ECO:0000259" key="2">
    <source>
        <dbReference type="Pfam" id="PF05378"/>
    </source>
</evidence>
<dbReference type="InterPro" id="IPR043129">
    <property type="entry name" value="ATPase_NBD"/>
</dbReference>
<accession>A0A9D1JII1</accession>
<sequence>MIGIGIDTGGTYTDAVAYDMETKQVLSYGKALTTKERLETGIGAALDTLNPEHVRRAGLVALSTTLATNACVEDKGSRARLLMIGVEPETVSYLEGVYRAYGFRELSQLVFLDGKPEGIYKHPEDPDWEGFSGKIREKFGDCRAAGVVQVYPGANGGRFERKAAGLLKKELGIPVTMACEMFDETDVLKRGAGTLLNARLIPLIADFLRAVKNVMGQRGIHAPVAIVRSDGSLMSEEAAGECPVETLLSGPAASVVGGSVLAGEPDAVIVDMGGTTTDVAIVRDGRPVTARDGISIGPWKTMVKGLYVDTFVLGGDSAVRFRDGKLYLASRRVIPVSVLASRYPGIVGKLKKLADRGKGHTRMLHEFYVLQKDISDNPDYTSQERALCEALKDGPLLPEELAKILKSDLYHLPGERLEEEGILMRSGLTPTDTMVLKGDFTVYEPEAAQEALRYAALNVTVPAEEIPDRIYDMVGEKLYENIARILMSQKYPRQEKLLGEEGVRRFLAWSYRDAKNGFSDPLMSSAITTKLPIIGVGAPIHVFLPRVAALLGTRAVIKETAPVANALGAIAGQIAAKVRISVKAEYSGAQFQGFLVLEGEKRRLFEKYEEAEAFAAAKAKRLAAEKARRQGAGDSLKLQVSIEKIRDDSVGSGIFFESIIEAVATGAFS</sequence>
<dbReference type="PANTHER" id="PTHR11365:SF2">
    <property type="entry name" value="5-OXOPROLINASE"/>
    <property type="match status" value="1"/>
</dbReference>
<proteinExistence type="predicted"/>
<evidence type="ECO:0000259" key="1">
    <source>
        <dbReference type="Pfam" id="PF01968"/>
    </source>
</evidence>
<dbReference type="InterPro" id="IPR002821">
    <property type="entry name" value="Hydantoinase_A"/>
</dbReference>
<dbReference type="PANTHER" id="PTHR11365">
    <property type="entry name" value="5-OXOPROLINASE RELATED"/>
    <property type="match status" value="1"/>
</dbReference>
<dbReference type="SUPFAM" id="SSF53067">
    <property type="entry name" value="Actin-like ATPase domain"/>
    <property type="match status" value="1"/>
</dbReference>
<dbReference type="GO" id="GO:0017168">
    <property type="term" value="F:5-oxoprolinase (ATP-hydrolyzing) activity"/>
    <property type="evidence" value="ECO:0007669"/>
    <property type="project" value="TreeGrafter"/>
</dbReference>
<dbReference type="Proteomes" id="UP000823935">
    <property type="component" value="Unassembled WGS sequence"/>
</dbReference>
<organism evidence="3 4">
    <name type="scientific">Candidatus Limivivens intestinipullorum</name>
    <dbReference type="NCBI Taxonomy" id="2840858"/>
    <lineage>
        <taxon>Bacteria</taxon>
        <taxon>Bacillati</taxon>
        <taxon>Bacillota</taxon>
        <taxon>Clostridia</taxon>
        <taxon>Lachnospirales</taxon>
        <taxon>Lachnospiraceae</taxon>
        <taxon>Lachnospiraceae incertae sedis</taxon>
        <taxon>Candidatus Limivivens</taxon>
    </lineage>
</organism>
<dbReference type="GO" id="GO:0006749">
    <property type="term" value="P:glutathione metabolic process"/>
    <property type="evidence" value="ECO:0007669"/>
    <property type="project" value="TreeGrafter"/>
</dbReference>
<evidence type="ECO:0000313" key="4">
    <source>
        <dbReference type="Proteomes" id="UP000823935"/>
    </source>
</evidence>
<dbReference type="InterPro" id="IPR045079">
    <property type="entry name" value="Oxoprolinase-like"/>
</dbReference>
<feature type="domain" description="Hydantoinase/oxoprolinase N-terminal" evidence="2">
    <location>
        <begin position="4"/>
        <end position="87"/>
    </location>
</feature>
<name>A0A9D1JII1_9FIRM</name>
<protein>
    <submittedName>
        <fullName evidence="3">Uncharacterized protein</fullName>
    </submittedName>
</protein>
<dbReference type="Pfam" id="PF01968">
    <property type="entry name" value="Hydantoinase_A"/>
    <property type="match status" value="1"/>
</dbReference>
<dbReference type="AlphaFoldDB" id="A0A9D1JII1"/>
<feature type="domain" description="Hydantoinase A/oxoprolinase" evidence="1">
    <location>
        <begin position="190"/>
        <end position="495"/>
    </location>
</feature>
<dbReference type="Pfam" id="PF05378">
    <property type="entry name" value="Hydant_A_N"/>
    <property type="match status" value="1"/>
</dbReference>
<dbReference type="EMBL" id="DVIQ01000007">
    <property type="protein sequence ID" value="HIS30151.1"/>
    <property type="molecule type" value="Genomic_DNA"/>
</dbReference>
<comment type="caution">
    <text evidence="3">The sequence shown here is derived from an EMBL/GenBank/DDBJ whole genome shotgun (WGS) entry which is preliminary data.</text>
</comment>
<dbReference type="GO" id="GO:0005829">
    <property type="term" value="C:cytosol"/>
    <property type="evidence" value="ECO:0007669"/>
    <property type="project" value="TreeGrafter"/>
</dbReference>
<gene>
    <name evidence="3" type="ORF">IAB44_01155</name>
</gene>
<dbReference type="InterPro" id="IPR008040">
    <property type="entry name" value="Hydant_A_N"/>
</dbReference>
<reference evidence="3" key="1">
    <citation type="submission" date="2020-10" db="EMBL/GenBank/DDBJ databases">
        <authorList>
            <person name="Gilroy R."/>
        </authorList>
    </citation>
    <scope>NUCLEOTIDE SEQUENCE</scope>
    <source>
        <strain evidence="3">CHK190-19873</strain>
    </source>
</reference>
<reference evidence="3" key="2">
    <citation type="journal article" date="2021" name="PeerJ">
        <title>Extensive microbial diversity within the chicken gut microbiome revealed by metagenomics and culture.</title>
        <authorList>
            <person name="Gilroy R."/>
            <person name="Ravi A."/>
            <person name="Getino M."/>
            <person name="Pursley I."/>
            <person name="Horton D.L."/>
            <person name="Alikhan N.F."/>
            <person name="Baker D."/>
            <person name="Gharbi K."/>
            <person name="Hall N."/>
            <person name="Watson M."/>
            <person name="Adriaenssens E.M."/>
            <person name="Foster-Nyarko E."/>
            <person name="Jarju S."/>
            <person name="Secka A."/>
            <person name="Antonio M."/>
            <person name="Oren A."/>
            <person name="Chaudhuri R.R."/>
            <person name="La Ragione R."/>
            <person name="Hildebrand F."/>
            <person name="Pallen M.J."/>
        </authorList>
    </citation>
    <scope>NUCLEOTIDE SEQUENCE</scope>
    <source>
        <strain evidence="3">CHK190-19873</strain>
    </source>
</reference>
<evidence type="ECO:0000313" key="3">
    <source>
        <dbReference type="EMBL" id="HIS30151.1"/>
    </source>
</evidence>